<dbReference type="Gene3D" id="3.30.1330.60">
    <property type="entry name" value="OmpA-like domain"/>
    <property type="match status" value="1"/>
</dbReference>
<sequence>MKLNKTFFAVAVALPMFSAPLVANTVSAADLNERVFGSLFAEYYMPDRDKTRSAAWNYMEKDAGYGIELGYYLTENWALRAEFAKLDLQSKLNGSDADGNRIGIDALYHLPQMKPVYLVGGLKRMDAVQNNTAFNIGIGYKHFFNQNFGLFAEANRYQGIDDSYADAGIKLGMTFLFGSAAAKAAPTPAPAPAPAPAPVVAKPVAVADTDADGVPDNADRCADTPATHKVDSSGCTVYEETMASVGDIDIEVRFPFDSAAVPASQRVDVENLGAFMQRFPESTVLIEGHASNIGNPAYNMKLSERRAATIADILKNDFNIAQSRITAIGYGVTRPRVEGSSREAHAANQRIEAKVTAKIKQPVLR</sequence>
<dbReference type="PRINTS" id="PR01021">
    <property type="entry name" value="OMPADOMAIN"/>
</dbReference>
<dbReference type="SUPFAM" id="SSF56925">
    <property type="entry name" value="OMPA-like"/>
    <property type="match status" value="1"/>
</dbReference>
<dbReference type="PANTHER" id="PTHR30329:SF21">
    <property type="entry name" value="LIPOPROTEIN YIAD-RELATED"/>
    <property type="match status" value="1"/>
</dbReference>
<comment type="subcellular location">
    <subcellularLocation>
        <location evidence="1">Cell outer membrane</location>
        <topology evidence="1">Multi-pass membrane protein</topology>
    </subcellularLocation>
</comment>
<dbReference type="PROSITE" id="PS51123">
    <property type="entry name" value="OMPA_2"/>
    <property type="match status" value="1"/>
</dbReference>
<feature type="chain" id="PRO_5045176703" evidence="11">
    <location>
        <begin position="24"/>
        <end position="365"/>
    </location>
</feature>
<gene>
    <name evidence="13" type="ORF">MN202_16350</name>
</gene>
<evidence type="ECO:0000256" key="3">
    <source>
        <dbReference type="ARBA" id="ARBA00022452"/>
    </source>
</evidence>
<reference evidence="13 14" key="1">
    <citation type="journal article" date="2023" name="Ecotoxicol. Environ. Saf.">
        <title>Mercury remediation potential of mercury-resistant strain Rheinheimera metallidurans sp. nov. isolated from a municipal waste dumping site.</title>
        <authorList>
            <person name="Yadav V."/>
            <person name="Manjhi A."/>
            <person name="Vadakedath N."/>
        </authorList>
    </citation>
    <scope>NUCLEOTIDE SEQUENCE [LARGE SCALE GENOMIC DNA]</scope>
    <source>
        <strain evidence="13 14">E-49</strain>
    </source>
</reference>
<keyword evidence="2" id="KW-0813">Transport</keyword>
<dbReference type="InterPro" id="IPR006665">
    <property type="entry name" value="OmpA-like"/>
</dbReference>
<accession>A0ABU8CB35</accession>
<name>A0ABU8CB35_9GAMM</name>
<keyword evidence="3" id="KW-1134">Transmembrane beta strand</keyword>
<evidence type="ECO:0000259" key="12">
    <source>
        <dbReference type="PROSITE" id="PS51123"/>
    </source>
</evidence>
<dbReference type="Pfam" id="PF00691">
    <property type="entry name" value="OmpA"/>
    <property type="match status" value="1"/>
</dbReference>
<comment type="caution">
    <text evidence="13">The sequence shown here is derived from an EMBL/GenBank/DDBJ whole genome shotgun (WGS) entry which is preliminary data.</text>
</comment>
<evidence type="ECO:0000256" key="2">
    <source>
        <dbReference type="ARBA" id="ARBA00022448"/>
    </source>
</evidence>
<dbReference type="InterPro" id="IPR027385">
    <property type="entry name" value="Beta-barrel_OMP"/>
</dbReference>
<dbReference type="InterPro" id="IPR006664">
    <property type="entry name" value="OMP_bac"/>
</dbReference>
<dbReference type="SUPFAM" id="SSF103088">
    <property type="entry name" value="OmpA-like"/>
    <property type="match status" value="1"/>
</dbReference>
<dbReference type="Pfam" id="PF13505">
    <property type="entry name" value="OMP_b-brl"/>
    <property type="match status" value="1"/>
</dbReference>
<dbReference type="EMBL" id="JALAAR010000016">
    <property type="protein sequence ID" value="MEH8018815.1"/>
    <property type="molecule type" value="Genomic_DNA"/>
</dbReference>
<evidence type="ECO:0000313" key="13">
    <source>
        <dbReference type="EMBL" id="MEH8018815.1"/>
    </source>
</evidence>
<dbReference type="CDD" id="cd07185">
    <property type="entry name" value="OmpA_C-like"/>
    <property type="match status" value="1"/>
</dbReference>
<evidence type="ECO:0000256" key="1">
    <source>
        <dbReference type="ARBA" id="ARBA00004571"/>
    </source>
</evidence>
<organism evidence="13 14">
    <name type="scientific">Rheinheimera muenzenbergensis</name>
    <dbReference type="NCBI Taxonomy" id="1193628"/>
    <lineage>
        <taxon>Bacteria</taxon>
        <taxon>Pseudomonadati</taxon>
        <taxon>Pseudomonadota</taxon>
        <taxon>Gammaproteobacteria</taxon>
        <taxon>Chromatiales</taxon>
        <taxon>Chromatiaceae</taxon>
        <taxon>Rheinheimera</taxon>
    </lineage>
</organism>
<dbReference type="Proteomes" id="UP001375382">
    <property type="component" value="Unassembled WGS sequence"/>
</dbReference>
<keyword evidence="8 10" id="KW-0472">Membrane</keyword>
<protein>
    <submittedName>
        <fullName evidence="13">OmpA family protein</fullName>
    </submittedName>
</protein>
<evidence type="ECO:0000313" key="14">
    <source>
        <dbReference type="Proteomes" id="UP001375382"/>
    </source>
</evidence>
<keyword evidence="6" id="KW-0406">Ion transport</keyword>
<feature type="domain" description="OmpA-like" evidence="12">
    <location>
        <begin position="241"/>
        <end position="359"/>
    </location>
</feature>
<keyword evidence="9" id="KW-0998">Cell outer membrane</keyword>
<keyword evidence="7" id="KW-0626">Porin</keyword>
<evidence type="ECO:0000256" key="7">
    <source>
        <dbReference type="ARBA" id="ARBA00023114"/>
    </source>
</evidence>
<keyword evidence="14" id="KW-1185">Reference proteome</keyword>
<dbReference type="InterPro" id="IPR028974">
    <property type="entry name" value="TSP_type-3_rpt"/>
</dbReference>
<dbReference type="PANTHER" id="PTHR30329">
    <property type="entry name" value="STATOR ELEMENT OF FLAGELLAR MOTOR COMPLEX"/>
    <property type="match status" value="1"/>
</dbReference>
<evidence type="ECO:0000256" key="11">
    <source>
        <dbReference type="SAM" id="SignalP"/>
    </source>
</evidence>
<dbReference type="InterPro" id="IPR036737">
    <property type="entry name" value="OmpA-like_sf"/>
</dbReference>
<evidence type="ECO:0000256" key="9">
    <source>
        <dbReference type="ARBA" id="ARBA00023237"/>
    </source>
</evidence>
<dbReference type="RefSeq" id="WP_335737215.1">
    <property type="nucleotide sequence ID" value="NZ_JALAAR010000016.1"/>
</dbReference>
<feature type="signal peptide" evidence="11">
    <location>
        <begin position="1"/>
        <end position="23"/>
    </location>
</feature>
<dbReference type="InterPro" id="IPR011250">
    <property type="entry name" value="OMP/PagP_B-barrel"/>
</dbReference>
<keyword evidence="5 11" id="KW-0732">Signal</keyword>
<evidence type="ECO:0000256" key="8">
    <source>
        <dbReference type="ARBA" id="ARBA00023136"/>
    </source>
</evidence>
<proteinExistence type="predicted"/>
<evidence type="ECO:0000256" key="4">
    <source>
        <dbReference type="ARBA" id="ARBA00022692"/>
    </source>
</evidence>
<evidence type="ECO:0000256" key="5">
    <source>
        <dbReference type="ARBA" id="ARBA00022729"/>
    </source>
</evidence>
<dbReference type="Gene3D" id="2.40.160.20">
    <property type="match status" value="1"/>
</dbReference>
<evidence type="ECO:0000256" key="10">
    <source>
        <dbReference type="PROSITE-ProRule" id="PRU00473"/>
    </source>
</evidence>
<evidence type="ECO:0000256" key="6">
    <source>
        <dbReference type="ARBA" id="ARBA00023065"/>
    </source>
</evidence>
<keyword evidence="4" id="KW-0812">Transmembrane</keyword>
<dbReference type="SUPFAM" id="SSF103647">
    <property type="entry name" value="TSP type-3 repeat"/>
    <property type="match status" value="1"/>
</dbReference>
<dbReference type="InterPro" id="IPR050330">
    <property type="entry name" value="Bact_OuterMem_StrucFunc"/>
</dbReference>